<dbReference type="PANTHER" id="PTHR12336">
    <property type="entry name" value="ADULT CUTICLE PROTEIN 1-RELATED"/>
    <property type="match status" value="1"/>
</dbReference>
<evidence type="ECO:0000256" key="1">
    <source>
        <dbReference type="SAM" id="SignalP"/>
    </source>
</evidence>
<name>A0A1B0GCH9_GLOMM</name>
<dbReference type="AlphaFoldDB" id="A0A1B0GCH9"/>
<dbReference type="STRING" id="37546.A0A1B0GCH9"/>
<proteinExistence type="predicted"/>
<dbReference type="EnsemblMetazoa" id="GMOY011005-RA">
    <property type="protein sequence ID" value="GMOY011005-PA"/>
    <property type="gene ID" value="GMOY011005"/>
</dbReference>
<accession>A0A1B0GCH9</accession>
<dbReference type="Pfam" id="PF15955">
    <property type="entry name" value="Cuticle_4"/>
    <property type="match status" value="2"/>
</dbReference>
<keyword evidence="1" id="KW-0732">Signal</keyword>
<feature type="chain" id="PRO_5008408133" evidence="1">
    <location>
        <begin position="19"/>
        <end position="248"/>
    </location>
</feature>
<dbReference type="EMBL" id="CCAG010021423">
    <property type="status" value="NOT_ANNOTATED_CDS"/>
    <property type="molecule type" value="Genomic_DNA"/>
</dbReference>
<dbReference type="Proteomes" id="UP000092444">
    <property type="component" value="Unassembled WGS sequence"/>
</dbReference>
<reference evidence="2" key="1">
    <citation type="submission" date="2020-05" db="UniProtKB">
        <authorList>
            <consortium name="EnsemblMetazoa"/>
        </authorList>
    </citation>
    <scope>IDENTIFICATION</scope>
    <source>
        <strain evidence="2">Yale</strain>
    </source>
</reference>
<dbReference type="PhylomeDB" id="A0A1B0GCH9"/>
<dbReference type="VEuPathDB" id="VectorBase:GMOY011005"/>
<dbReference type="EMBL" id="CCAG010021424">
    <property type="status" value="NOT_ANNOTATED_CDS"/>
    <property type="molecule type" value="Genomic_DNA"/>
</dbReference>
<dbReference type="InterPro" id="IPR031874">
    <property type="entry name" value="Cuticle_Acp1"/>
</dbReference>
<organism evidence="2 3">
    <name type="scientific">Glossina morsitans morsitans</name>
    <name type="common">Savannah tsetse fly</name>
    <dbReference type="NCBI Taxonomy" id="37546"/>
    <lineage>
        <taxon>Eukaryota</taxon>
        <taxon>Metazoa</taxon>
        <taxon>Ecdysozoa</taxon>
        <taxon>Arthropoda</taxon>
        <taxon>Hexapoda</taxon>
        <taxon>Insecta</taxon>
        <taxon>Pterygota</taxon>
        <taxon>Neoptera</taxon>
        <taxon>Endopterygota</taxon>
        <taxon>Diptera</taxon>
        <taxon>Brachycera</taxon>
        <taxon>Muscomorpha</taxon>
        <taxon>Hippoboscoidea</taxon>
        <taxon>Glossinidae</taxon>
        <taxon>Glossina</taxon>
    </lineage>
</organism>
<evidence type="ECO:0000313" key="2">
    <source>
        <dbReference type="EnsemblMetazoa" id="GMOY011005-PA"/>
    </source>
</evidence>
<evidence type="ECO:0000313" key="3">
    <source>
        <dbReference type="Proteomes" id="UP000092444"/>
    </source>
</evidence>
<keyword evidence="3" id="KW-1185">Reference proteome</keyword>
<sequence>MKFAFAVVLLALAVGVQSSVYGPALAWGGHWGGGWAGPWAGAWHGAPAAVDVSVGAPWGYGAHGAWGGYPGIALSQGPAYAGAHGHGVYVAKTRGAVHTAPLADQNQIKRHSLNISYRCILKPSYYYPSTMKSIFAIVILALAASVQSSFLTAQVAPGVSYVTHDGAFPYGGAWHGAYGAVDFSAGAPWGYAGHGAWGGYPGIGLSQGPGYGHAVYVAKTRGAVHTAPLAGHVNSATSVNVAPAPGTH</sequence>
<dbReference type="PANTHER" id="PTHR12336:SF0">
    <property type="entry name" value="ADULT CUTICLE PROTEIN 1-RELATED"/>
    <property type="match status" value="1"/>
</dbReference>
<feature type="signal peptide" evidence="1">
    <location>
        <begin position="1"/>
        <end position="18"/>
    </location>
</feature>
<protein>
    <submittedName>
        <fullName evidence="2">Uncharacterized protein</fullName>
    </submittedName>
</protein>